<evidence type="ECO:0000256" key="12">
    <source>
        <dbReference type="ARBA" id="ARBA00022884"/>
    </source>
</evidence>
<comment type="cofactor">
    <cofactor evidence="2">
        <name>Mg(2+)</name>
        <dbReference type="ChEBI" id="CHEBI:18420"/>
    </cofactor>
</comment>
<dbReference type="PROSITE" id="PS51327">
    <property type="entry name" value="DICER_DSRBF"/>
    <property type="match status" value="1"/>
</dbReference>
<dbReference type="GO" id="GO:0005524">
    <property type="term" value="F:ATP binding"/>
    <property type="evidence" value="ECO:0007669"/>
    <property type="project" value="UniProtKB-KW"/>
</dbReference>
<dbReference type="Pfam" id="PF00271">
    <property type="entry name" value="Helicase_C"/>
    <property type="match status" value="1"/>
</dbReference>
<dbReference type="PROSITE" id="PS51194">
    <property type="entry name" value="HELICASE_CTER"/>
    <property type="match status" value="1"/>
</dbReference>
<dbReference type="SUPFAM" id="SSF54768">
    <property type="entry name" value="dsRNA-binding domain-like"/>
    <property type="match status" value="1"/>
</dbReference>
<evidence type="ECO:0000256" key="6">
    <source>
        <dbReference type="ARBA" id="ARBA00022741"/>
    </source>
</evidence>
<feature type="domain" description="RNase III" evidence="19">
    <location>
        <begin position="1434"/>
        <end position="1611"/>
    </location>
</feature>
<dbReference type="CDD" id="cd00593">
    <property type="entry name" value="RIBOc"/>
    <property type="match status" value="2"/>
</dbReference>
<proteinExistence type="inferred from homology"/>
<dbReference type="GO" id="GO:0004386">
    <property type="term" value="F:helicase activity"/>
    <property type="evidence" value="ECO:0007669"/>
    <property type="project" value="UniProtKB-KW"/>
</dbReference>
<dbReference type="CDD" id="cd15903">
    <property type="entry name" value="Dicer_PBD"/>
    <property type="match status" value="1"/>
</dbReference>
<feature type="domain" description="RNase III" evidence="19">
    <location>
        <begin position="1680"/>
        <end position="1846"/>
    </location>
</feature>
<evidence type="ECO:0000313" key="23">
    <source>
        <dbReference type="EMBL" id="KRY42011.1"/>
    </source>
</evidence>
<feature type="compositionally biased region" description="Low complexity" evidence="17">
    <location>
        <begin position="1111"/>
        <end position="1137"/>
    </location>
</feature>
<dbReference type="FunCoup" id="A0A0V1BY59">
    <property type="interactions" value="1339"/>
</dbReference>
<dbReference type="InterPro" id="IPR038248">
    <property type="entry name" value="Dicer_dimer_sf"/>
</dbReference>
<evidence type="ECO:0000256" key="15">
    <source>
        <dbReference type="ARBA" id="ARBA00035116"/>
    </source>
</evidence>
<dbReference type="Gene3D" id="1.10.1520.10">
    <property type="entry name" value="Ribonuclease III domain"/>
    <property type="match status" value="2"/>
</dbReference>
<feature type="domain" description="PAZ" evidence="20">
    <location>
        <begin position="900"/>
        <end position="1026"/>
    </location>
</feature>
<evidence type="ECO:0000259" key="19">
    <source>
        <dbReference type="PROSITE" id="PS50142"/>
    </source>
</evidence>
<dbReference type="GO" id="GO:0046872">
    <property type="term" value="F:metal ion binding"/>
    <property type="evidence" value="ECO:0007669"/>
    <property type="project" value="UniProtKB-KW"/>
</dbReference>
<evidence type="ECO:0000259" key="20">
    <source>
        <dbReference type="PROSITE" id="PS50821"/>
    </source>
</evidence>
<evidence type="ECO:0000256" key="2">
    <source>
        <dbReference type="ARBA" id="ARBA00001946"/>
    </source>
</evidence>
<dbReference type="PROSITE" id="PS50142">
    <property type="entry name" value="RNASE_3_2"/>
    <property type="match status" value="2"/>
</dbReference>
<dbReference type="InterPro" id="IPR048512">
    <property type="entry name" value="Dicer_platform"/>
</dbReference>
<evidence type="ECO:0000256" key="4">
    <source>
        <dbReference type="ARBA" id="ARBA00022723"/>
    </source>
</evidence>
<keyword evidence="12 16" id="KW-0694">RNA-binding</keyword>
<sequence>MLKLIIFTKLKFSLIMNRLYDFETDFFTPRDHLTRLVDIGRRCNLIAPLGSAVDRLYVSVMLIREFSSMLRKPCSKNRRWCVYLVDRATSIKSVADRIRIYTNLNVGEIFCDIHLESEAKQYCAAQMEGNEIFVTTGTHFMKLLDLSFIPRNCYCLVIFEDCHLAIRSHPYRNIVKEFLNIEKEYRPRLLGLTMSLINDEVKGDCLQYGIDTMQEVLCSKVVLTMLSPAKKFLKRDTKVVLISYPSTSLFSWDMFDNYILHLLVSPTFILENITLPNDDDMICMQHVIESLNKVKWIHDEMGPWCAWKVCQKQEMQLNRMKRIKPGTMQYLLIEMGQTYLRCLRKVFENHVKNLKNFSSLCAYITGHVYSFIELLSHNKMRSVFADDENFPENFCCIVFFKHRYIAYVYKILLKTLQNLWPDMFGYLKVDFLVGYDSETADASKEALHERQHEVLKKFRTKELNLLLTTRVLAKGIELRGANCVIHYDEPESLRSFIYVKNRANKPNSHYFILLSECTSALSASVINTFVDIDKIIRNYSLLDYEDDNLELPDDLDDTFKPYYPKKSEEVGDDDEEADKLKNNNVCATLANSIRIVNHYCQRLPCDIFSRLVADCHVEKVMSGECAPSPKYRATLKLPINSPVKELICGPTVDSVMLARRSVALETVKLLHRRGELYDSLMPIGKEMVASLLIADEDDEEWPVTGKACPGSSKRRQYYNKAVRAGACKSLIECLKRAIPVFDEPGYFHAIIIREVSEICNGEANISQPEVGKRILGIFSSKPIPQIPAFMIYEKTKSFLVEIRPCASTITVNKGQMAVIAEFNMYIFSEILKLEKYSMKYQPEEAENAFFIVPSISTETDYILDWQFIVEVVNYWDRVPRRPDEEQRKNFVFDISKYDEKIFSLVKIGFVFFNAFRYKDAVVMPWYRSQEMSHCYFVLNVDEGLTPLTKFPDDEYESFKSYFWQKYGLEIYHDDQPLLNVDYTASRLNRLFPRRQARRESLEADYDTMSVVAQKQKLVPELVDIHPIPASTWRCLQYLPSILYRLSSLLLANELRLQVLLDEYNNDPTPDGYCWAPIDKAWLKETMRMTDHGCPWAKMVNKSSKNSGINCSSNSIDSGKNKNNNNNNNSNNLSNSNIKSEDSARFEQMDFEISVWEPVQEFVFNGFTDDGKHDCLDANSADFGSDQLPMSDGQQSFEDCLMQMGDYDGSMLDSDEEIYFDTEFSRKFMNVMSLHGSYGQHPFGLLFGQPIEPSGWEVDDVPTMPAADEHCDVGLHFVSAGQSLNVSTLLADVRDADEKVRGLQQQQPNAKEEDTVPTSNATAQKVPVDRNGTEAKITSRHKIQAVDTLAEEETVDLNMFKRAVYNRKGNVLMNGNESWKNFTNEQMLTLDSSWYEWPGEFRTAALLPAGETCTFLEIANEETPFGPNPREVLHAITASAVAETFNLEGLEILGDSFLKYVTTVYCYKAYSKMHEGKLSLLRSRMISNYNLYKLGKRKNIPQYMIAIKFDPSDTWLPPCYVPLNCEVQDTAIEEEDKLMEQRLMNDESVVEQQRNVEATGRQATTGSKSTKWVPEDLSQLVPFNLLAQQGISDKGVADCVEALIGAYLLFCGTRRTLDFLHWLGLKVEDEVSLRGFSRCIVSPTPISFANFDLYGVTKSALINNSADSEACLKTLWNRFSLSQFEDIIGYRFKDRSLLVQALTHSTYFYNEVTDCYQRLEFLGDAVLDHLITRHLYEDKRMHSPGMLTDLRSALVNNTIFSSLSVKYKFHHYFMYLCPGLMMMIEKFVKTLNIIKENANFDREVRVHLLNLYLLEGEEENAEEQVEVPKALGDIFESVAGAIYLDSGCSLHTVWCIYYNMLREEIEKCCLNPPISPIRDLLELEPDRVKFSRVERNAVEGKVKVAVTVEGKGRFVGAGRSYRIAKSTAAKRALRYLKGSPQMSLISKIH</sequence>
<evidence type="ECO:0000256" key="14">
    <source>
        <dbReference type="ARBA" id="ARBA00023211"/>
    </source>
</evidence>
<gene>
    <name evidence="23" type="primary">dcr-1</name>
    <name evidence="23" type="ORF">T01_9017</name>
</gene>
<dbReference type="Gene3D" id="2.170.260.10">
    <property type="entry name" value="paz domain"/>
    <property type="match status" value="1"/>
</dbReference>
<dbReference type="InterPro" id="IPR036085">
    <property type="entry name" value="PAZ_dom_sf"/>
</dbReference>
<evidence type="ECO:0000256" key="9">
    <source>
        <dbReference type="ARBA" id="ARBA00022806"/>
    </source>
</evidence>
<dbReference type="Pfam" id="PF20930">
    <property type="entry name" value="Dicer_PBD"/>
    <property type="match status" value="1"/>
</dbReference>
<dbReference type="GO" id="GO:0006309">
    <property type="term" value="P:apoptotic DNA fragmentation"/>
    <property type="evidence" value="ECO:0007669"/>
    <property type="project" value="TreeGrafter"/>
</dbReference>
<feature type="domain" description="Dicer dsRNA-binding fold" evidence="22">
    <location>
        <begin position="592"/>
        <end position="690"/>
    </location>
</feature>
<comment type="cofactor">
    <cofactor evidence="1">
        <name>Mn(2+)</name>
        <dbReference type="ChEBI" id="CHEBI:29035"/>
    </cofactor>
</comment>
<dbReference type="Pfam" id="PF20932">
    <property type="entry name" value="Dicer_dsRBD"/>
    <property type="match status" value="1"/>
</dbReference>
<protein>
    <submittedName>
        <fullName evidence="23">Endoribonuclease dcr-1</fullName>
    </submittedName>
</protein>
<keyword evidence="4" id="KW-0479">Metal-binding</keyword>
<keyword evidence="24" id="KW-1185">Reference proteome</keyword>
<evidence type="ECO:0000256" key="1">
    <source>
        <dbReference type="ARBA" id="ARBA00001936"/>
    </source>
</evidence>
<dbReference type="GO" id="GO:0005737">
    <property type="term" value="C:cytoplasm"/>
    <property type="evidence" value="ECO:0007669"/>
    <property type="project" value="TreeGrafter"/>
</dbReference>
<dbReference type="GO" id="GO:0070578">
    <property type="term" value="C:RISC-loading complex"/>
    <property type="evidence" value="ECO:0007669"/>
    <property type="project" value="TreeGrafter"/>
</dbReference>
<evidence type="ECO:0000256" key="5">
    <source>
        <dbReference type="ARBA" id="ARBA00022737"/>
    </source>
</evidence>
<keyword evidence="5" id="KW-0677">Repeat</keyword>
<dbReference type="InterPro" id="IPR014720">
    <property type="entry name" value="dsRBD_dom"/>
</dbReference>
<keyword evidence="6" id="KW-0547">Nucleotide-binding</keyword>
<feature type="region of interest" description="Disordered" evidence="17">
    <location>
        <begin position="1301"/>
        <end position="1320"/>
    </location>
</feature>
<feature type="region of interest" description="Disordered" evidence="17">
    <location>
        <begin position="1110"/>
        <end position="1137"/>
    </location>
</feature>
<keyword evidence="7" id="KW-0255">Endonuclease</keyword>
<dbReference type="SUPFAM" id="SSF52540">
    <property type="entry name" value="P-loop containing nucleoside triphosphate hydrolases"/>
    <property type="match status" value="1"/>
</dbReference>
<evidence type="ECO:0000313" key="24">
    <source>
        <dbReference type="Proteomes" id="UP000054776"/>
    </source>
</evidence>
<organism evidence="23 24">
    <name type="scientific">Trichinella spiralis</name>
    <name type="common">Trichina worm</name>
    <dbReference type="NCBI Taxonomy" id="6334"/>
    <lineage>
        <taxon>Eukaryota</taxon>
        <taxon>Metazoa</taxon>
        <taxon>Ecdysozoa</taxon>
        <taxon>Nematoda</taxon>
        <taxon>Enoplea</taxon>
        <taxon>Dorylaimia</taxon>
        <taxon>Trichinellida</taxon>
        <taxon>Trichinellidae</taxon>
        <taxon>Trichinella</taxon>
    </lineage>
</organism>
<dbReference type="GO" id="GO:0005634">
    <property type="term" value="C:nucleus"/>
    <property type="evidence" value="ECO:0007669"/>
    <property type="project" value="TreeGrafter"/>
</dbReference>
<dbReference type="InterPro" id="IPR005034">
    <property type="entry name" value="Dicer_dimerisation"/>
</dbReference>
<evidence type="ECO:0000256" key="3">
    <source>
        <dbReference type="ARBA" id="ARBA00022722"/>
    </source>
</evidence>
<dbReference type="GO" id="GO:0030422">
    <property type="term" value="P:siRNA processing"/>
    <property type="evidence" value="ECO:0007669"/>
    <property type="project" value="InterPro"/>
</dbReference>
<keyword evidence="9" id="KW-0347">Helicase</keyword>
<dbReference type="InterPro" id="IPR003100">
    <property type="entry name" value="PAZ_dom"/>
</dbReference>
<dbReference type="EMBL" id="JYDH01000005">
    <property type="protein sequence ID" value="KRY42011.1"/>
    <property type="molecule type" value="Genomic_DNA"/>
</dbReference>
<dbReference type="Pfam" id="PF00636">
    <property type="entry name" value="Ribonuclease_3"/>
    <property type="match status" value="2"/>
</dbReference>
<dbReference type="Pfam" id="PF20931">
    <property type="entry name" value="Dicer_platform"/>
    <property type="match status" value="1"/>
</dbReference>
<dbReference type="PROSITE" id="PS50821">
    <property type="entry name" value="PAZ"/>
    <property type="match status" value="1"/>
</dbReference>
<dbReference type="SUPFAM" id="SSF69065">
    <property type="entry name" value="RNase III domain-like"/>
    <property type="match status" value="2"/>
</dbReference>
<evidence type="ECO:0000256" key="16">
    <source>
        <dbReference type="PROSITE-ProRule" id="PRU00657"/>
    </source>
</evidence>
<dbReference type="PROSITE" id="PS00517">
    <property type="entry name" value="RNASE_3_1"/>
    <property type="match status" value="1"/>
</dbReference>
<evidence type="ECO:0000259" key="18">
    <source>
        <dbReference type="PROSITE" id="PS50137"/>
    </source>
</evidence>
<dbReference type="FunFam" id="1.10.1520.10:FF:000023">
    <property type="entry name" value="Endoribonuclease dcr-1"/>
    <property type="match status" value="1"/>
</dbReference>
<accession>A0A0V1BY59</accession>
<dbReference type="InterPro" id="IPR036389">
    <property type="entry name" value="RNase_III_sf"/>
</dbReference>
<dbReference type="GO" id="GO:0004525">
    <property type="term" value="F:ribonuclease III activity"/>
    <property type="evidence" value="ECO:0007669"/>
    <property type="project" value="InterPro"/>
</dbReference>
<dbReference type="InParanoid" id="A0A0V1BY59"/>
<keyword evidence="13" id="KW-0943">RNA-mediated gene silencing</keyword>
<keyword evidence="8" id="KW-0378">Hydrolase</keyword>
<name>A0A0V1BY59_TRISP</name>
<evidence type="ECO:0000256" key="7">
    <source>
        <dbReference type="ARBA" id="ARBA00022759"/>
    </source>
</evidence>
<dbReference type="PROSITE" id="PS50137">
    <property type="entry name" value="DS_RBD"/>
    <property type="match status" value="1"/>
</dbReference>
<dbReference type="Pfam" id="PF02170">
    <property type="entry name" value="PAZ"/>
    <property type="match status" value="1"/>
</dbReference>
<keyword evidence="14" id="KW-0464">Manganese</keyword>
<dbReference type="GO" id="GO:0004530">
    <property type="term" value="F:deoxyribonuclease I activity"/>
    <property type="evidence" value="ECO:0007669"/>
    <property type="project" value="TreeGrafter"/>
</dbReference>
<evidence type="ECO:0000256" key="10">
    <source>
        <dbReference type="ARBA" id="ARBA00022840"/>
    </source>
</evidence>
<dbReference type="InterPro" id="IPR027417">
    <property type="entry name" value="P-loop_NTPase"/>
</dbReference>
<dbReference type="Pfam" id="PF03368">
    <property type="entry name" value="Dicer_dimer"/>
    <property type="match status" value="1"/>
</dbReference>
<dbReference type="STRING" id="6334.A0A0V1BY59"/>
<dbReference type="PANTHER" id="PTHR14950:SF37">
    <property type="entry name" value="ENDORIBONUCLEASE DICER"/>
    <property type="match status" value="1"/>
</dbReference>
<dbReference type="Gene3D" id="3.30.160.380">
    <property type="entry name" value="Dicer dimerisation domain"/>
    <property type="match status" value="1"/>
</dbReference>
<evidence type="ECO:0000259" key="22">
    <source>
        <dbReference type="PROSITE" id="PS51327"/>
    </source>
</evidence>
<feature type="domain" description="DRBM" evidence="18">
    <location>
        <begin position="1871"/>
        <end position="1937"/>
    </location>
</feature>
<dbReference type="OrthoDB" id="2392202at2759"/>
<reference evidence="23 24" key="1">
    <citation type="submission" date="2015-01" db="EMBL/GenBank/DDBJ databases">
        <title>Evolution of Trichinella species and genotypes.</title>
        <authorList>
            <person name="Korhonen P.K."/>
            <person name="Edoardo P."/>
            <person name="Giuseppe L.R."/>
            <person name="Gasser R.B."/>
        </authorList>
    </citation>
    <scope>NUCLEOTIDE SEQUENCE [LARGE SCALE GENOMIC DNA]</scope>
    <source>
        <strain evidence="23">ISS3</strain>
    </source>
</reference>
<dbReference type="InterPro" id="IPR000999">
    <property type="entry name" value="RNase_III_dom"/>
</dbReference>
<dbReference type="CDD" id="cd10843">
    <property type="entry name" value="DSRM_DICER"/>
    <property type="match status" value="1"/>
</dbReference>
<comment type="caution">
    <text evidence="23">The sequence shown here is derived from an EMBL/GenBank/DDBJ whole genome shotgun (WGS) entry which is preliminary data.</text>
</comment>
<dbReference type="InterPro" id="IPR001650">
    <property type="entry name" value="Helicase_C-like"/>
</dbReference>
<keyword evidence="11" id="KW-0460">Magnesium</keyword>
<evidence type="ECO:0000256" key="11">
    <source>
        <dbReference type="ARBA" id="ARBA00022842"/>
    </source>
</evidence>
<dbReference type="Proteomes" id="UP000054776">
    <property type="component" value="Unassembled WGS sequence"/>
</dbReference>
<dbReference type="GO" id="GO:0031054">
    <property type="term" value="P:pre-miRNA processing"/>
    <property type="evidence" value="ECO:0007669"/>
    <property type="project" value="InterPro"/>
</dbReference>
<dbReference type="InterPro" id="IPR048513">
    <property type="entry name" value="Dicer_PBD"/>
</dbReference>
<dbReference type="Gene3D" id="3.30.160.20">
    <property type="match status" value="1"/>
</dbReference>
<evidence type="ECO:0000256" key="8">
    <source>
        <dbReference type="ARBA" id="ARBA00022801"/>
    </source>
</evidence>
<dbReference type="SMART" id="SM00358">
    <property type="entry name" value="DSRM"/>
    <property type="match status" value="1"/>
</dbReference>
<dbReference type="SMART" id="SM00535">
    <property type="entry name" value="RIBOc"/>
    <property type="match status" value="2"/>
</dbReference>
<comment type="similarity">
    <text evidence="15">Belongs to the helicase family. Dicer subfamily.</text>
</comment>
<evidence type="ECO:0000256" key="17">
    <source>
        <dbReference type="SAM" id="MobiDB-lite"/>
    </source>
</evidence>
<dbReference type="Gene3D" id="3.40.50.300">
    <property type="entry name" value="P-loop containing nucleotide triphosphate hydrolases"/>
    <property type="match status" value="2"/>
</dbReference>
<dbReference type="SUPFAM" id="SSF101690">
    <property type="entry name" value="PAZ domain"/>
    <property type="match status" value="1"/>
</dbReference>
<dbReference type="PANTHER" id="PTHR14950">
    <property type="entry name" value="DICER-RELATED"/>
    <property type="match status" value="1"/>
</dbReference>
<keyword evidence="10" id="KW-0067">ATP-binding</keyword>
<dbReference type="GO" id="GO:0003723">
    <property type="term" value="F:RNA binding"/>
    <property type="evidence" value="ECO:0007669"/>
    <property type="project" value="UniProtKB-UniRule"/>
</dbReference>
<dbReference type="FunFam" id="1.10.1520.10:FF:000005">
    <property type="entry name" value="Putative endoribonuclease dicer"/>
    <property type="match status" value="1"/>
</dbReference>
<evidence type="ECO:0000259" key="21">
    <source>
        <dbReference type="PROSITE" id="PS51194"/>
    </source>
</evidence>
<dbReference type="InterPro" id="IPR044441">
    <property type="entry name" value="DICER_DSRM"/>
</dbReference>
<keyword evidence="3" id="KW-0540">Nuclease</keyword>
<dbReference type="eggNOG" id="KOG0701">
    <property type="taxonomic scope" value="Eukaryota"/>
</dbReference>
<evidence type="ECO:0000256" key="13">
    <source>
        <dbReference type="ARBA" id="ARBA00023158"/>
    </source>
</evidence>
<feature type="domain" description="Helicase C-terminal" evidence="21">
    <location>
        <begin position="386"/>
        <end position="563"/>
    </location>
</feature>
<dbReference type="SMART" id="SM00949">
    <property type="entry name" value="PAZ"/>
    <property type="match status" value="1"/>
</dbReference>